<evidence type="ECO:0000313" key="5">
    <source>
        <dbReference type="Proteomes" id="UP000322362"/>
    </source>
</evidence>
<evidence type="ECO:0000313" key="4">
    <source>
        <dbReference type="EMBL" id="TYR31699.1"/>
    </source>
</evidence>
<keyword evidence="5" id="KW-1185">Reference proteome</keyword>
<dbReference type="Proteomes" id="UP000322362">
    <property type="component" value="Unassembled WGS sequence"/>
</dbReference>
<feature type="disulfide bond" description="Redox-active" evidence="3">
    <location>
        <begin position="97"/>
        <end position="101"/>
    </location>
</feature>
<reference evidence="4 5" key="1">
    <citation type="submission" date="2019-08" db="EMBL/GenBank/DDBJ databases">
        <title>Phlebobacter frassis gen. nov. sp. nov., a new member of family Sphingobacteriaceae isolated from sand fly rearing media.</title>
        <authorList>
            <person name="Kakumanu M.L."/>
            <person name="Marayati B.F."/>
            <person name="Wada-Katsumata A."/>
            <person name="Wasserberg G."/>
            <person name="Schal C."/>
            <person name="Apperson C.S."/>
            <person name="Ponnusamy L."/>
        </authorList>
    </citation>
    <scope>NUCLEOTIDE SEQUENCE [LARGE SCALE GENOMIC DNA]</scope>
    <source>
        <strain evidence="4 5">SSI9</strain>
    </source>
</reference>
<sequence length="225" mass="25876">MIIKRIQEKKSYIWMKFHRIYSSFMMTRIFLLLWIAFSLTCCQESRLPYLGTPIVHGDTTIYPVIDSFAMLNQDSVEISKNSLKGKIHVASFIFLSCPTICPQMNVQMKEVQDKTQNMDDVVLLSYSIDPKRDSIPALKAYANRIGGTRDKWHFLYGNQEEVMRLAEKSYYAIAHPDSLAPGGFTHSGGLLLADKEFHVRGVYDGTREDETKRLLKDIAILRKEN</sequence>
<comment type="similarity">
    <text evidence="1">Belongs to the SCO1/2 family.</text>
</comment>
<comment type="caution">
    <text evidence="4">The sequence shown here is derived from an EMBL/GenBank/DDBJ whole genome shotgun (WGS) entry which is preliminary data.</text>
</comment>
<keyword evidence="3" id="KW-1015">Disulfide bond</keyword>
<proteinExistence type="inferred from homology"/>
<accession>A0A5D4GVC1</accession>
<evidence type="ECO:0000256" key="2">
    <source>
        <dbReference type="PIRSR" id="PIRSR603782-1"/>
    </source>
</evidence>
<dbReference type="Gene3D" id="3.40.30.10">
    <property type="entry name" value="Glutaredoxin"/>
    <property type="match status" value="1"/>
</dbReference>
<dbReference type="PANTHER" id="PTHR12151:SF25">
    <property type="entry name" value="LINALOOL DEHYDRATASE_ISOMERASE DOMAIN-CONTAINING PROTEIN"/>
    <property type="match status" value="1"/>
</dbReference>
<evidence type="ECO:0000256" key="1">
    <source>
        <dbReference type="ARBA" id="ARBA00010996"/>
    </source>
</evidence>
<gene>
    <name evidence="4" type="ORF">FXV77_20875</name>
</gene>
<dbReference type="RefSeq" id="WP_148921188.1">
    <property type="nucleotide sequence ID" value="NZ_VTAV01000024.1"/>
</dbReference>
<dbReference type="SUPFAM" id="SSF52833">
    <property type="entry name" value="Thioredoxin-like"/>
    <property type="match status" value="1"/>
</dbReference>
<dbReference type="EMBL" id="VTAV01000024">
    <property type="protein sequence ID" value="TYR31699.1"/>
    <property type="molecule type" value="Genomic_DNA"/>
</dbReference>
<protein>
    <submittedName>
        <fullName evidence="4">SCO family protein</fullName>
    </submittedName>
</protein>
<feature type="binding site" evidence="2">
    <location>
        <position position="97"/>
    </location>
    <ligand>
        <name>Cu cation</name>
        <dbReference type="ChEBI" id="CHEBI:23378"/>
    </ligand>
</feature>
<keyword evidence="2" id="KW-0186">Copper</keyword>
<dbReference type="AlphaFoldDB" id="A0A5D4GVC1"/>
<dbReference type="GO" id="GO:0046872">
    <property type="term" value="F:metal ion binding"/>
    <property type="evidence" value="ECO:0007669"/>
    <property type="project" value="UniProtKB-KW"/>
</dbReference>
<evidence type="ECO:0000256" key="3">
    <source>
        <dbReference type="PIRSR" id="PIRSR603782-2"/>
    </source>
</evidence>
<feature type="binding site" evidence="2">
    <location>
        <position position="101"/>
    </location>
    <ligand>
        <name>Cu cation</name>
        <dbReference type="ChEBI" id="CHEBI:23378"/>
    </ligand>
</feature>
<keyword evidence="2" id="KW-0479">Metal-binding</keyword>
<feature type="binding site" evidence="2">
    <location>
        <position position="186"/>
    </location>
    <ligand>
        <name>Cu cation</name>
        <dbReference type="ChEBI" id="CHEBI:23378"/>
    </ligand>
</feature>
<name>A0A5D4GVC1_9SPHI</name>
<dbReference type="InterPro" id="IPR036249">
    <property type="entry name" value="Thioredoxin-like_sf"/>
</dbReference>
<dbReference type="PANTHER" id="PTHR12151">
    <property type="entry name" value="ELECTRON TRANSPORT PROTIN SCO1/SENC FAMILY MEMBER"/>
    <property type="match status" value="1"/>
</dbReference>
<dbReference type="Pfam" id="PF02630">
    <property type="entry name" value="SCO1-SenC"/>
    <property type="match status" value="1"/>
</dbReference>
<organism evidence="4 5">
    <name type="scientific">Sphingobacterium phlebotomi</name>
    <dbReference type="NCBI Taxonomy" id="2605433"/>
    <lineage>
        <taxon>Bacteria</taxon>
        <taxon>Pseudomonadati</taxon>
        <taxon>Bacteroidota</taxon>
        <taxon>Sphingobacteriia</taxon>
        <taxon>Sphingobacteriales</taxon>
        <taxon>Sphingobacteriaceae</taxon>
        <taxon>Sphingobacterium</taxon>
    </lineage>
</organism>
<dbReference type="CDD" id="cd02968">
    <property type="entry name" value="SCO"/>
    <property type="match status" value="1"/>
</dbReference>
<dbReference type="InterPro" id="IPR003782">
    <property type="entry name" value="SCO1/SenC"/>
</dbReference>